<accession>A0AAV4JTN8</accession>
<dbReference type="AlphaFoldDB" id="A0AAV4JTN8"/>
<sequence>MPHIDEAVAMLSDALHKLMRLLARLVREDGTGNVAADAGDQQVPVSSLLQDMVTTGLAYHLRPPLSSGQDPLALCVCPNCQRVVCVMPVVDTSSCGGFCARGKHVG</sequence>
<organism evidence="1 2">
    <name type="scientific">Elysia marginata</name>
    <dbReference type="NCBI Taxonomy" id="1093978"/>
    <lineage>
        <taxon>Eukaryota</taxon>
        <taxon>Metazoa</taxon>
        <taxon>Spiralia</taxon>
        <taxon>Lophotrochozoa</taxon>
        <taxon>Mollusca</taxon>
        <taxon>Gastropoda</taxon>
        <taxon>Heterobranchia</taxon>
        <taxon>Euthyneura</taxon>
        <taxon>Panpulmonata</taxon>
        <taxon>Sacoglossa</taxon>
        <taxon>Placobranchoidea</taxon>
        <taxon>Plakobranchidae</taxon>
        <taxon>Elysia</taxon>
    </lineage>
</organism>
<proteinExistence type="predicted"/>
<dbReference type="Proteomes" id="UP000762676">
    <property type="component" value="Unassembled WGS sequence"/>
</dbReference>
<dbReference type="EMBL" id="BMAT01007037">
    <property type="protein sequence ID" value="GFS24731.1"/>
    <property type="molecule type" value="Genomic_DNA"/>
</dbReference>
<comment type="caution">
    <text evidence="1">The sequence shown here is derived from an EMBL/GenBank/DDBJ whole genome shotgun (WGS) entry which is preliminary data.</text>
</comment>
<evidence type="ECO:0000313" key="1">
    <source>
        <dbReference type="EMBL" id="GFS24731.1"/>
    </source>
</evidence>
<name>A0AAV4JTN8_9GAST</name>
<evidence type="ECO:0000313" key="2">
    <source>
        <dbReference type="Proteomes" id="UP000762676"/>
    </source>
</evidence>
<protein>
    <submittedName>
        <fullName evidence="1">Uncharacterized protein</fullName>
    </submittedName>
</protein>
<keyword evidence="2" id="KW-1185">Reference proteome</keyword>
<reference evidence="1 2" key="1">
    <citation type="journal article" date="2021" name="Elife">
        <title>Chloroplast acquisition without the gene transfer in kleptoplastic sea slugs, Plakobranchus ocellatus.</title>
        <authorList>
            <person name="Maeda T."/>
            <person name="Takahashi S."/>
            <person name="Yoshida T."/>
            <person name="Shimamura S."/>
            <person name="Takaki Y."/>
            <person name="Nagai Y."/>
            <person name="Toyoda A."/>
            <person name="Suzuki Y."/>
            <person name="Arimoto A."/>
            <person name="Ishii H."/>
            <person name="Satoh N."/>
            <person name="Nishiyama T."/>
            <person name="Hasebe M."/>
            <person name="Maruyama T."/>
            <person name="Minagawa J."/>
            <person name="Obokata J."/>
            <person name="Shigenobu S."/>
        </authorList>
    </citation>
    <scope>NUCLEOTIDE SEQUENCE [LARGE SCALE GENOMIC DNA]</scope>
</reference>
<gene>
    <name evidence="1" type="ORF">ElyMa_003423300</name>
</gene>